<dbReference type="GO" id="GO:0004640">
    <property type="term" value="F:phosphoribosylanthranilate isomerase activity"/>
    <property type="evidence" value="ECO:0007669"/>
    <property type="project" value="UniProtKB-EC"/>
</dbReference>
<proteinExistence type="inferred from homology"/>
<reference evidence="11 12" key="1">
    <citation type="submission" date="2024-09" db="EMBL/GenBank/DDBJ databases">
        <authorList>
            <person name="Sun Q."/>
            <person name="Mori K."/>
        </authorList>
    </citation>
    <scope>NUCLEOTIDE SEQUENCE [LARGE SCALE GENOMIC DNA]</scope>
    <source>
        <strain evidence="11 12">NCAIM B.02610</strain>
    </source>
</reference>
<comment type="pathway">
    <text evidence="2 9">Amino-acid biosynthesis; L-tryptophan biosynthesis; L-tryptophan from chorismate: step 3/5.</text>
</comment>
<keyword evidence="8 9" id="KW-0413">Isomerase</keyword>
<evidence type="ECO:0000256" key="6">
    <source>
        <dbReference type="ARBA" id="ARBA00022822"/>
    </source>
</evidence>
<dbReference type="NCBIfam" id="NF002301">
    <property type="entry name" value="PRK01222.2-1"/>
    <property type="match status" value="1"/>
</dbReference>
<dbReference type="Pfam" id="PF00697">
    <property type="entry name" value="PRAI"/>
    <property type="match status" value="1"/>
</dbReference>
<dbReference type="HAMAP" id="MF_00135">
    <property type="entry name" value="PRAI"/>
    <property type="match status" value="1"/>
</dbReference>
<comment type="caution">
    <text evidence="11">The sequence shown here is derived from an EMBL/GenBank/DDBJ whole genome shotgun (WGS) entry which is preliminary data.</text>
</comment>
<evidence type="ECO:0000313" key="11">
    <source>
        <dbReference type="EMBL" id="MFC0470282.1"/>
    </source>
</evidence>
<dbReference type="Proteomes" id="UP001589838">
    <property type="component" value="Unassembled WGS sequence"/>
</dbReference>
<dbReference type="Gene3D" id="3.20.20.70">
    <property type="entry name" value="Aldolase class I"/>
    <property type="match status" value="1"/>
</dbReference>
<dbReference type="InterPro" id="IPR044643">
    <property type="entry name" value="TrpF_fam"/>
</dbReference>
<evidence type="ECO:0000256" key="8">
    <source>
        <dbReference type="ARBA" id="ARBA00023235"/>
    </source>
</evidence>
<name>A0ABV6KBF9_9BACI</name>
<dbReference type="SUPFAM" id="SSF51366">
    <property type="entry name" value="Ribulose-phoshate binding barrel"/>
    <property type="match status" value="1"/>
</dbReference>
<evidence type="ECO:0000256" key="2">
    <source>
        <dbReference type="ARBA" id="ARBA00004664"/>
    </source>
</evidence>
<protein>
    <recommendedName>
        <fullName evidence="4 9">N-(5'-phosphoribosyl)anthranilate isomerase</fullName>
        <shortName evidence="9">PRAI</shortName>
        <ecNumber evidence="3 9">5.3.1.24</ecNumber>
    </recommendedName>
</protein>
<keyword evidence="7 9" id="KW-0057">Aromatic amino acid biosynthesis</keyword>
<dbReference type="InterPro" id="IPR001240">
    <property type="entry name" value="PRAI_dom"/>
</dbReference>
<evidence type="ECO:0000256" key="3">
    <source>
        <dbReference type="ARBA" id="ARBA00012572"/>
    </source>
</evidence>
<dbReference type="InterPro" id="IPR011060">
    <property type="entry name" value="RibuloseP-bd_barrel"/>
</dbReference>
<comment type="catalytic activity">
    <reaction evidence="1 9">
        <text>N-(5-phospho-beta-D-ribosyl)anthranilate = 1-(2-carboxyphenylamino)-1-deoxy-D-ribulose 5-phosphate</text>
        <dbReference type="Rhea" id="RHEA:21540"/>
        <dbReference type="ChEBI" id="CHEBI:18277"/>
        <dbReference type="ChEBI" id="CHEBI:58613"/>
        <dbReference type="EC" id="5.3.1.24"/>
    </reaction>
</comment>
<keyword evidence="6 9" id="KW-0822">Tryptophan biosynthesis</keyword>
<evidence type="ECO:0000256" key="4">
    <source>
        <dbReference type="ARBA" id="ARBA00022272"/>
    </source>
</evidence>
<organism evidence="11 12">
    <name type="scientific">Halalkalibacter kiskunsagensis</name>
    <dbReference type="NCBI Taxonomy" id="1548599"/>
    <lineage>
        <taxon>Bacteria</taxon>
        <taxon>Bacillati</taxon>
        <taxon>Bacillota</taxon>
        <taxon>Bacilli</taxon>
        <taxon>Bacillales</taxon>
        <taxon>Bacillaceae</taxon>
        <taxon>Halalkalibacter</taxon>
    </lineage>
</organism>
<sequence>MQPLLKLCGNHSLHDTNVSTSSNADYIGFVFAKSKRQVNGEQVRDWMKAQKKTNNKKIVALFVNEDAKSIQSTINELPIDIIQCHGNEKPEQIAEIKKITSLPVWKVIHHSKDALQLMLTYEGLVAGYIVDCKVGNQWGGTGTSFDWSYIPYYLDEGKKQGVPVFIAGGIRPDNIDKVLDYGPDGIDVSSGIEENGIKSRKLIKQLEERMNQHENNTSR</sequence>
<dbReference type="CDD" id="cd00405">
    <property type="entry name" value="PRAI"/>
    <property type="match status" value="1"/>
</dbReference>
<evidence type="ECO:0000256" key="1">
    <source>
        <dbReference type="ARBA" id="ARBA00001164"/>
    </source>
</evidence>
<feature type="domain" description="N-(5'phosphoribosyl) anthranilate isomerase (PRAI)" evidence="10">
    <location>
        <begin position="6"/>
        <end position="208"/>
    </location>
</feature>
<evidence type="ECO:0000256" key="9">
    <source>
        <dbReference type="HAMAP-Rule" id="MF_00135"/>
    </source>
</evidence>
<dbReference type="RefSeq" id="WP_335959012.1">
    <property type="nucleotide sequence ID" value="NZ_JAXBLX010000003.1"/>
</dbReference>
<dbReference type="EMBL" id="JBHLUX010000017">
    <property type="protein sequence ID" value="MFC0470282.1"/>
    <property type="molecule type" value="Genomic_DNA"/>
</dbReference>
<evidence type="ECO:0000313" key="12">
    <source>
        <dbReference type="Proteomes" id="UP001589838"/>
    </source>
</evidence>
<dbReference type="EC" id="5.3.1.24" evidence="3 9"/>
<dbReference type="InterPro" id="IPR013785">
    <property type="entry name" value="Aldolase_TIM"/>
</dbReference>
<evidence type="ECO:0000259" key="10">
    <source>
        <dbReference type="Pfam" id="PF00697"/>
    </source>
</evidence>
<keyword evidence="12" id="KW-1185">Reference proteome</keyword>
<gene>
    <name evidence="9" type="primary">trpF</name>
    <name evidence="11" type="ORF">ACFFHM_07000</name>
</gene>
<dbReference type="PANTHER" id="PTHR42894">
    <property type="entry name" value="N-(5'-PHOSPHORIBOSYL)ANTHRANILATE ISOMERASE"/>
    <property type="match status" value="1"/>
</dbReference>
<evidence type="ECO:0000256" key="7">
    <source>
        <dbReference type="ARBA" id="ARBA00023141"/>
    </source>
</evidence>
<accession>A0ABV6KBF9</accession>
<comment type="similarity">
    <text evidence="9">Belongs to the TrpF family.</text>
</comment>
<dbReference type="PANTHER" id="PTHR42894:SF1">
    <property type="entry name" value="N-(5'-PHOSPHORIBOSYL)ANTHRANILATE ISOMERASE"/>
    <property type="match status" value="1"/>
</dbReference>
<keyword evidence="5 9" id="KW-0028">Amino-acid biosynthesis</keyword>
<evidence type="ECO:0000256" key="5">
    <source>
        <dbReference type="ARBA" id="ARBA00022605"/>
    </source>
</evidence>